<sequence>MFIIERALSIFTLIYEMEAKVGLDESRIPKIGLEGSVSSLNSVLDSSNKRSPSYFNTGFIPNQLVLNASLLNELRQEPSGNKSISQINGDKPKKYDGQSEISHNNKYSRKNSESKNLASSSSKSQDNSRNVESEAASIVEKGQIQSVPNLELSKIASPNVSNVQTRQQNYVSSNSSSFYNKSQSNYKSNFQEVKTSSKDKNIPASSPRFVRVNTNLVESSINSYRIQNIAKSGAFPATSPQSRVYNNTNVQGTSWRTVWPNSNLMSNGGIGDALASPVSTKSINKFSPASPQKMFSPTSCNQISSSAKYTVTPNPSVVRYIEQRSAEGLASPIGFSPLASPTYRKNVPQTRSNNNTTLPNSNLNNLTFSYKG</sequence>
<feature type="compositionally biased region" description="Low complexity" evidence="1">
    <location>
        <begin position="114"/>
        <end position="128"/>
    </location>
</feature>
<dbReference type="EMBL" id="LN877953">
    <property type="protein sequence ID" value="CUV07212.1"/>
    <property type="molecule type" value="Genomic_DNA"/>
</dbReference>
<organism evidence="2">
    <name type="scientific">Cryptosporidium hominis</name>
    <dbReference type="NCBI Taxonomy" id="237895"/>
    <lineage>
        <taxon>Eukaryota</taxon>
        <taxon>Sar</taxon>
        <taxon>Alveolata</taxon>
        <taxon>Apicomplexa</taxon>
        <taxon>Conoidasida</taxon>
        <taxon>Coccidia</taxon>
        <taxon>Eucoccidiorida</taxon>
        <taxon>Eimeriorina</taxon>
        <taxon>Cryptosporidiidae</taxon>
        <taxon>Cryptosporidium</taxon>
    </lineage>
</organism>
<evidence type="ECO:0000313" key="2">
    <source>
        <dbReference type="EMBL" id="CUV07212.1"/>
    </source>
</evidence>
<protein>
    <submittedName>
        <fullName evidence="2">Uncharacterized protein</fullName>
    </submittedName>
</protein>
<proteinExistence type="predicted"/>
<feature type="region of interest" description="Disordered" evidence="1">
    <location>
        <begin position="77"/>
        <end position="137"/>
    </location>
</feature>
<dbReference type="EMBL" id="JTAI01000004">
    <property type="protein sequence ID" value="PPS94729.1"/>
    <property type="molecule type" value="Genomic_DNA"/>
</dbReference>
<feature type="compositionally biased region" description="Low complexity" evidence="1">
    <location>
        <begin position="172"/>
        <end position="183"/>
    </location>
</feature>
<dbReference type="Proteomes" id="UP000199752">
    <property type="component" value="Chromosome 7"/>
</dbReference>
<feature type="compositionally biased region" description="Polar residues" evidence="1">
    <location>
        <begin position="161"/>
        <end position="171"/>
    </location>
</feature>
<dbReference type="OrthoDB" id="342662at2759"/>
<reference evidence="3 4" key="1">
    <citation type="submission" date="2014-11" db="EMBL/GenBank/DDBJ databases">
        <title>Comparative genomic analysis of Cryptosporidium hominis reveals occurrence of genetic recombination in virulent subtypes.</title>
        <authorList>
            <person name="Guo Y."/>
            <person name="Tang K."/>
            <person name="Frace M."/>
            <person name="Li N."/>
            <person name="Roellig D.M."/>
            <person name="Sammons S."/>
            <person name="Knipe K."/>
            <person name="Rowe L."/>
            <person name="Feng Y."/>
            <person name="Xiao L."/>
        </authorList>
    </citation>
    <scope>NUCLEOTIDE SEQUENCE [LARGE SCALE GENOMIC DNA]</scope>
    <source>
        <strain evidence="3">30976</strain>
    </source>
</reference>
<keyword evidence="4" id="KW-1185">Reference proteome</keyword>
<reference evidence="2" key="2">
    <citation type="submission" date="2015-08" db="EMBL/GenBank/DDBJ databases">
        <authorList>
            <person name="Babu N.S."/>
            <person name="Beckwith C.J."/>
            <person name="Beseler K.G."/>
            <person name="Brison A."/>
            <person name="Carone J.V."/>
            <person name="Caskin T.P."/>
            <person name="Diamond M."/>
            <person name="Durham M.E."/>
            <person name="Foxe J.M."/>
            <person name="Go M."/>
            <person name="Henderson B.A."/>
            <person name="Jones I.B."/>
            <person name="McGettigan J.A."/>
            <person name="Micheletti S.J."/>
            <person name="Nasrallah M.E."/>
            <person name="Ortiz D."/>
            <person name="Piller C.R."/>
            <person name="Privatt S.R."/>
            <person name="Schneider S.L."/>
            <person name="Sharp S."/>
            <person name="Smith T.C."/>
            <person name="Stanton J.D."/>
            <person name="Ullery H.E."/>
            <person name="Wilson R.J."/>
            <person name="Serrano M.G."/>
            <person name="Buck G."/>
            <person name="Lee V."/>
            <person name="Wang Y."/>
            <person name="Carvalho R."/>
            <person name="Voegtly L."/>
            <person name="Shi R."/>
            <person name="Duckworth R."/>
            <person name="Johnson A."/>
            <person name="Loviza R."/>
            <person name="Walstead R."/>
            <person name="Shah Z."/>
            <person name="Kiflezghi M."/>
            <person name="Wade K."/>
            <person name="Ball S.L."/>
            <person name="Bradley K.W."/>
            <person name="Asai D.J."/>
            <person name="Bowman C.A."/>
            <person name="Russell D.A."/>
            <person name="Pope W.H."/>
            <person name="Jacobs-Sera D."/>
            <person name="Hendrix R.W."/>
            <person name="Hatfull G.F."/>
        </authorList>
    </citation>
    <scope>NUCLEOTIDE SEQUENCE [LARGE SCALE GENOMIC DNA]</scope>
</reference>
<gene>
    <name evidence="2" type="ORF">CHUDEA7_2270</name>
    <name evidence="3" type="ORF">GY17_00002023</name>
</gene>
<accession>A0A0S4TJ22</accession>
<feature type="compositionally biased region" description="Polar residues" evidence="1">
    <location>
        <begin position="78"/>
        <end position="88"/>
    </location>
</feature>
<dbReference type="Proteomes" id="UP001429100">
    <property type="component" value="Unassembled WGS sequence"/>
</dbReference>
<dbReference type="AlphaFoldDB" id="A0A0S4TJ22"/>
<dbReference type="VEuPathDB" id="CryptoDB:GY17_00002023"/>
<evidence type="ECO:0000313" key="3">
    <source>
        <dbReference type="EMBL" id="PPS94729.1"/>
    </source>
</evidence>
<feature type="region of interest" description="Disordered" evidence="1">
    <location>
        <begin position="161"/>
        <end position="183"/>
    </location>
</feature>
<evidence type="ECO:0000256" key="1">
    <source>
        <dbReference type="SAM" id="MobiDB-lite"/>
    </source>
</evidence>
<name>A0A0S4TJ22_CRYHO</name>
<dbReference type="VEuPathDB" id="CryptoDB:ChTU502y2012_407g1130"/>
<evidence type="ECO:0000313" key="4">
    <source>
        <dbReference type="Proteomes" id="UP001429100"/>
    </source>
</evidence>
<dbReference type="VEuPathDB" id="CryptoDB:Chro.70259"/>
<reference evidence="3 4" key="3">
    <citation type="submission" date="2017-10" db="EMBL/GenBank/DDBJ databases">
        <title>Consistent, comparative and evidence-based genome annotation and re-annotation for the closely-related species, Cryptosporidium parvum, C. hominis and C. tyzzeri.</title>
        <authorList>
            <person name="Baptista R.P."/>
            <person name="Li Y."/>
            <person name="Sateriale A."/>
            <person name="Striepen B."/>
            <person name="Kissinger J.C."/>
        </authorList>
    </citation>
    <scope>NUCLEOTIDE SEQUENCE [LARGE SCALE GENOMIC DNA]</scope>
    <source>
        <strain evidence="3">30976</strain>
    </source>
</reference>
<dbReference type="VEuPathDB" id="CryptoDB:CHUDEA7_2270"/>